<gene>
    <name evidence="3" type="ORF">ER308_06310</name>
</gene>
<feature type="region of interest" description="Disordered" evidence="1">
    <location>
        <begin position="51"/>
        <end position="150"/>
    </location>
</feature>
<dbReference type="KEGG" id="erz:ER308_06310"/>
<evidence type="ECO:0000256" key="1">
    <source>
        <dbReference type="SAM" id="MobiDB-lite"/>
    </source>
</evidence>
<feature type="region of interest" description="Disordered" evidence="1">
    <location>
        <begin position="304"/>
        <end position="344"/>
    </location>
</feature>
<evidence type="ECO:0000313" key="4">
    <source>
        <dbReference type="Proteomes" id="UP000291469"/>
    </source>
</evidence>
<feature type="region of interest" description="Disordered" evidence="1">
    <location>
        <begin position="229"/>
        <end position="280"/>
    </location>
</feature>
<feature type="region of interest" description="Disordered" evidence="1">
    <location>
        <begin position="1"/>
        <end position="25"/>
    </location>
</feature>
<feature type="compositionally biased region" description="Acidic residues" evidence="1">
    <location>
        <begin position="92"/>
        <end position="112"/>
    </location>
</feature>
<dbReference type="RefSeq" id="WP_131154186.1">
    <property type="nucleotide sequence ID" value="NZ_CP036402.1"/>
</dbReference>
<evidence type="ECO:0000256" key="2">
    <source>
        <dbReference type="SAM" id="Phobius"/>
    </source>
</evidence>
<name>A0A411YD86_9ACTN</name>
<feature type="compositionally biased region" description="Basic and acidic residues" evidence="1">
    <location>
        <begin position="333"/>
        <end position="344"/>
    </location>
</feature>
<proteinExistence type="predicted"/>
<dbReference type="EMBL" id="CP036402">
    <property type="protein sequence ID" value="QBI19189.1"/>
    <property type="molecule type" value="Genomic_DNA"/>
</dbReference>
<protein>
    <submittedName>
        <fullName evidence="3">Uncharacterized protein</fullName>
    </submittedName>
</protein>
<sequence length="344" mass="35922">MRDEQGWLDDLPDEEAPATSDRSRRRRLVLAAAVPWLLLPLLLLVARGGGEDNAAEGVTPEEEAPRLGATEQGMADEAGPEEPADEARPEEPADTDAPEESPDDEATPEEPPDTVAPEGPPEDPTGDAAAPGPDGGAGARGGWTGAPLTTDAATPVEGRVAAAAELGVRTHVTSLGDAAAYVDHARAEWAEEVGPFTVVRVSALVLTGNEDGWEEARIHRFAVALHDDPGSEPRAAGPPWEVAAPEPVPADSDLPDAGPAFEEADQPPDGLEAALREAGYEEPTDVVAHVAAELPDAWLVTFEAETASDPSSTRQVLVTGEPPRVMGLPPDPSDERAPPDDTER</sequence>
<keyword evidence="4" id="KW-1185">Reference proteome</keyword>
<dbReference type="Proteomes" id="UP000291469">
    <property type="component" value="Chromosome"/>
</dbReference>
<organism evidence="3 4">
    <name type="scientific">Egibacter rhizosphaerae</name>
    <dbReference type="NCBI Taxonomy" id="1670831"/>
    <lineage>
        <taxon>Bacteria</taxon>
        <taxon>Bacillati</taxon>
        <taxon>Actinomycetota</taxon>
        <taxon>Nitriliruptoria</taxon>
        <taxon>Egibacterales</taxon>
        <taxon>Egibacteraceae</taxon>
        <taxon>Egibacter</taxon>
    </lineage>
</organism>
<reference evidence="3 4" key="1">
    <citation type="submission" date="2019-01" db="EMBL/GenBank/DDBJ databases">
        <title>Egibacter rhizosphaerae EGI 80759T.</title>
        <authorList>
            <person name="Chen D.-D."/>
            <person name="Tian Y."/>
            <person name="Jiao J.-Y."/>
            <person name="Zhang X.-T."/>
            <person name="Zhang Y.-G."/>
            <person name="Zhang Y."/>
            <person name="Xiao M."/>
            <person name="Shu W.-S."/>
            <person name="Li W.-J."/>
        </authorList>
    </citation>
    <scope>NUCLEOTIDE SEQUENCE [LARGE SCALE GENOMIC DNA]</scope>
    <source>
        <strain evidence="3 4">EGI 80759</strain>
    </source>
</reference>
<evidence type="ECO:0000313" key="3">
    <source>
        <dbReference type="EMBL" id="QBI19189.1"/>
    </source>
</evidence>
<accession>A0A411YD86</accession>
<keyword evidence="2" id="KW-0472">Membrane</keyword>
<feature type="compositionally biased region" description="Gly residues" evidence="1">
    <location>
        <begin position="133"/>
        <end position="144"/>
    </location>
</feature>
<dbReference type="AlphaFoldDB" id="A0A411YD86"/>
<keyword evidence="2" id="KW-0812">Transmembrane</keyword>
<feature type="transmembrane region" description="Helical" evidence="2">
    <location>
        <begin position="28"/>
        <end position="46"/>
    </location>
</feature>
<feature type="compositionally biased region" description="Low complexity" evidence="1">
    <location>
        <begin position="235"/>
        <end position="245"/>
    </location>
</feature>
<feature type="compositionally biased region" description="Acidic residues" evidence="1">
    <location>
        <begin position="1"/>
        <end position="16"/>
    </location>
</feature>
<keyword evidence="2" id="KW-1133">Transmembrane helix</keyword>